<dbReference type="SUPFAM" id="SSF48452">
    <property type="entry name" value="TPR-like"/>
    <property type="match status" value="1"/>
</dbReference>
<keyword evidence="3 6" id="KW-0732">Signal</keyword>
<dbReference type="Gene3D" id="1.25.40.390">
    <property type="match status" value="1"/>
</dbReference>
<dbReference type="RefSeq" id="WP_074722030.1">
    <property type="nucleotide sequence ID" value="NZ_FOFZ01000002.1"/>
</dbReference>
<sequence>MKKRIVLFSLFAMLLSCNDALEITQKGELNDAALFTSIGNMQLFLNETYDRLNLENDITVSSLLTDEVAIGSGLTVNDTQRFFMVTTNGYAAGIWNSHYNLINYCNRLIRGAALYTPTAAELPAYNSIIAQARALRAFAHFELLTYYSTDLSDNAAPGVMIVDFVPAASQDIPRSTNGKVFDFIESDLTYVDANLIEPTGTNAYKFVNTNFIKSFRARMYLYRKNYPEALKYANSVISTSGRILSTCTVTVPNFPATSAATVPQGAGTGSTTINVDPGSGFPIQRALYQVDQWVSAVSPVYRKMWVDAAQGEILFALDRPVNKVNFSSTYNTNGSYLTGGPLYDMGRNLFTAYQSSLGGGAEDYRRWCFVDRSASISTTPATASRTNEEIVIDKYPGKTGGHTANDLKVFRLSEIYFIKAECLIRSGDLPGAAGLIQQVRQARSYTGGVVPTPVYANVTGALADVLLERRKELSFEGHRYIDLKRLGSDAGVTGTDRYARDAVNGSATNPVNINNGDYRFTLPIPQAEINVNPLQQNPGYVTN</sequence>
<dbReference type="PROSITE" id="PS51257">
    <property type="entry name" value="PROKAR_LIPOPROTEIN"/>
    <property type="match status" value="1"/>
</dbReference>
<name>A0A1H9FCD3_FLAFI</name>
<dbReference type="Pfam" id="PF07980">
    <property type="entry name" value="SusD_RagB"/>
    <property type="match status" value="1"/>
</dbReference>
<accession>A0A1H9FCD3</accession>
<evidence type="ECO:0000313" key="10">
    <source>
        <dbReference type="Proteomes" id="UP000183658"/>
    </source>
</evidence>
<feature type="domain" description="SusD-like N-terminal" evidence="8">
    <location>
        <begin position="38"/>
        <end position="191"/>
    </location>
</feature>
<evidence type="ECO:0000259" key="8">
    <source>
        <dbReference type="Pfam" id="PF14322"/>
    </source>
</evidence>
<comment type="subcellular location">
    <subcellularLocation>
        <location evidence="1">Cell outer membrane</location>
    </subcellularLocation>
</comment>
<reference evidence="10" key="1">
    <citation type="submission" date="2016-10" db="EMBL/GenBank/DDBJ databases">
        <authorList>
            <person name="Varghese N."/>
            <person name="Submissions S."/>
        </authorList>
    </citation>
    <scope>NUCLEOTIDE SEQUENCE [LARGE SCALE GENOMIC DNA]</scope>
    <source>
        <strain evidence="10">DSM 15719</strain>
    </source>
</reference>
<comment type="similarity">
    <text evidence="2">Belongs to the SusD family.</text>
</comment>
<evidence type="ECO:0000259" key="7">
    <source>
        <dbReference type="Pfam" id="PF07980"/>
    </source>
</evidence>
<dbReference type="AlphaFoldDB" id="A0A1H9FCD3"/>
<evidence type="ECO:0000256" key="5">
    <source>
        <dbReference type="ARBA" id="ARBA00023237"/>
    </source>
</evidence>
<dbReference type="GO" id="GO:0009279">
    <property type="term" value="C:cell outer membrane"/>
    <property type="evidence" value="ECO:0007669"/>
    <property type="project" value="UniProtKB-SubCell"/>
</dbReference>
<dbReference type="Proteomes" id="UP000183658">
    <property type="component" value="Unassembled WGS sequence"/>
</dbReference>
<gene>
    <name evidence="9" type="ORF">SAMN05444355_102131</name>
</gene>
<proteinExistence type="inferred from homology"/>
<feature type="domain" description="RagB/SusD" evidence="7">
    <location>
        <begin position="386"/>
        <end position="540"/>
    </location>
</feature>
<evidence type="ECO:0000256" key="3">
    <source>
        <dbReference type="ARBA" id="ARBA00022729"/>
    </source>
</evidence>
<feature type="chain" id="PRO_5010176456" evidence="6">
    <location>
        <begin position="20"/>
        <end position="543"/>
    </location>
</feature>
<evidence type="ECO:0000256" key="2">
    <source>
        <dbReference type="ARBA" id="ARBA00006275"/>
    </source>
</evidence>
<evidence type="ECO:0000256" key="6">
    <source>
        <dbReference type="SAM" id="SignalP"/>
    </source>
</evidence>
<protein>
    <submittedName>
        <fullName evidence="9">Starch-binding associating with outer membrane</fullName>
    </submittedName>
</protein>
<keyword evidence="5" id="KW-0998">Cell outer membrane</keyword>
<organism evidence="9 10">
    <name type="scientific">Flavobacterium frigoris</name>
    <dbReference type="NCBI Taxonomy" id="229204"/>
    <lineage>
        <taxon>Bacteria</taxon>
        <taxon>Pseudomonadati</taxon>
        <taxon>Bacteroidota</taxon>
        <taxon>Flavobacteriia</taxon>
        <taxon>Flavobacteriales</taxon>
        <taxon>Flavobacteriaceae</taxon>
        <taxon>Flavobacterium</taxon>
    </lineage>
</organism>
<evidence type="ECO:0000256" key="4">
    <source>
        <dbReference type="ARBA" id="ARBA00023136"/>
    </source>
</evidence>
<dbReference type="InterPro" id="IPR012944">
    <property type="entry name" value="SusD_RagB_dom"/>
</dbReference>
<dbReference type="EMBL" id="FOFZ01000002">
    <property type="protein sequence ID" value="SEQ34968.1"/>
    <property type="molecule type" value="Genomic_DNA"/>
</dbReference>
<keyword evidence="10" id="KW-1185">Reference proteome</keyword>
<keyword evidence="4" id="KW-0472">Membrane</keyword>
<evidence type="ECO:0000313" key="9">
    <source>
        <dbReference type="EMBL" id="SEQ34968.1"/>
    </source>
</evidence>
<evidence type="ECO:0000256" key="1">
    <source>
        <dbReference type="ARBA" id="ARBA00004442"/>
    </source>
</evidence>
<feature type="signal peptide" evidence="6">
    <location>
        <begin position="1"/>
        <end position="19"/>
    </location>
</feature>
<dbReference type="InterPro" id="IPR033985">
    <property type="entry name" value="SusD-like_N"/>
</dbReference>
<dbReference type="InterPro" id="IPR011990">
    <property type="entry name" value="TPR-like_helical_dom_sf"/>
</dbReference>
<dbReference type="Pfam" id="PF14322">
    <property type="entry name" value="SusD-like_3"/>
    <property type="match status" value="1"/>
</dbReference>